<name>K1SKG7_9ZZZZ</name>
<dbReference type="SUPFAM" id="SSF52029">
    <property type="entry name" value="GroEL apical domain-like"/>
    <property type="match status" value="1"/>
</dbReference>
<sequence>MLKDIAILTGGEVISEELGLELKDTQISQLGRAKSVKVKKENTVIVDGMGDKKEIENRIAQIKATIEVTTSEFDKEKLQERLAKLAGGVAVIRVGAATETEMKEAKLRLEDALAATRAAVEEGIIAGGGSAYI</sequence>
<dbReference type="InterPro" id="IPR018370">
    <property type="entry name" value="Chaperonin_Cpn60_CS"/>
</dbReference>
<evidence type="ECO:0000256" key="3">
    <source>
        <dbReference type="ARBA" id="ARBA00022840"/>
    </source>
</evidence>
<dbReference type="InterPro" id="IPR027413">
    <property type="entry name" value="GROEL-like_equatorial_sf"/>
</dbReference>
<dbReference type="EMBL" id="AJWY01010869">
    <property type="protein sequence ID" value="EKC54325.1"/>
    <property type="molecule type" value="Genomic_DNA"/>
</dbReference>
<comment type="similarity">
    <text evidence="1">Belongs to the chaperonin (HSP60) family.</text>
</comment>
<reference evidence="5" key="1">
    <citation type="journal article" date="2013" name="Environ. Microbiol.">
        <title>Microbiota from the distal guts of lean and obese adolescents exhibit partial functional redundancy besides clear differences in community structure.</title>
        <authorList>
            <person name="Ferrer M."/>
            <person name="Ruiz A."/>
            <person name="Lanza F."/>
            <person name="Haange S.B."/>
            <person name="Oberbach A."/>
            <person name="Till H."/>
            <person name="Bargiela R."/>
            <person name="Campoy C."/>
            <person name="Segura M.T."/>
            <person name="Richter M."/>
            <person name="von Bergen M."/>
            <person name="Seifert J."/>
            <person name="Suarez A."/>
        </authorList>
    </citation>
    <scope>NUCLEOTIDE SEQUENCE</scope>
</reference>
<dbReference type="AlphaFoldDB" id="K1SKG7"/>
<dbReference type="InterPro" id="IPR027410">
    <property type="entry name" value="TCP-1-like_intermed_sf"/>
</dbReference>
<evidence type="ECO:0000256" key="1">
    <source>
        <dbReference type="ARBA" id="ARBA00006607"/>
    </source>
</evidence>
<dbReference type="GO" id="GO:0140662">
    <property type="term" value="F:ATP-dependent protein folding chaperone"/>
    <property type="evidence" value="ECO:0007669"/>
    <property type="project" value="InterPro"/>
</dbReference>
<keyword evidence="4" id="KW-0143">Chaperone</keyword>
<dbReference type="PROSITE" id="PS00296">
    <property type="entry name" value="CHAPERONINS_CPN60"/>
    <property type="match status" value="1"/>
</dbReference>
<dbReference type="PANTHER" id="PTHR45633">
    <property type="entry name" value="60 KDA HEAT SHOCK PROTEIN, MITOCHONDRIAL"/>
    <property type="match status" value="1"/>
</dbReference>
<protein>
    <submittedName>
        <fullName evidence="5">Chaperonin GroEL</fullName>
    </submittedName>
</protein>
<keyword evidence="3" id="KW-0067">ATP-binding</keyword>
<feature type="non-terminal residue" evidence="5">
    <location>
        <position position="133"/>
    </location>
</feature>
<comment type="caution">
    <text evidence="5">The sequence shown here is derived from an EMBL/GenBank/DDBJ whole genome shotgun (WGS) entry which is preliminary data.</text>
</comment>
<proteinExistence type="inferred from homology"/>
<dbReference type="GO" id="GO:0005524">
    <property type="term" value="F:ATP binding"/>
    <property type="evidence" value="ECO:0007669"/>
    <property type="project" value="UniProtKB-KW"/>
</dbReference>
<keyword evidence="2" id="KW-0547">Nucleotide-binding</keyword>
<dbReference type="Gene3D" id="3.50.7.10">
    <property type="entry name" value="GroEL"/>
    <property type="match status" value="1"/>
</dbReference>
<evidence type="ECO:0000313" key="5">
    <source>
        <dbReference type="EMBL" id="EKC54325.1"/>
    </source>
</evidence>
<dbReference type="Gene3D" id="3.30.260.10">
    <property type="entry name" value="TCP-1-like chaperonin intermediate domain"/>
    <property type="match status" value="1"/>
</dbReference>
<accession>K1SKG7</accession>
<organism evidence="5">
    <name type="scientific">human gut metagenome</name>
    <dbReference type="NCBI Taxonomy" id="408170"/>
    <lineage>
        <taxon>unclassified sequences</taxon>
        <taxon>metagenomes</taxon>
        <taxon>organismal metagenomes</taxon>
    </lineage>
</organism>
<dbReference type="GO" id="GO:0042026">
    <property type="term" value="P:protein refolding"/>
    <property type="evidence" value="ECO:0007669"/>
    <property type="project" value="InterPro"/>
</dbReference>
<dbReference type="InterPro" id="IPR002423">
    <property type="entry name" value="Cpn60/GroEL/TCP-1"/>
</dbReference>
<dbReference type="Pfam" id="PF00118">
    <property type="entry name" value="Cpn60_TCP1"/>
    <property type="match status" value="1"/>
</dbReference>
<evidence type="ECO:0000256" key="4">
    <source>
        <dbReference type="ARBA" id="ARBA00023186"/>
    </source>
</evidence>
<dbReference type="InterPro" id="IPR001844">
    <property type="entry name" value="Cpn60/GroEL"/>
</dbReference>
<dbReference type="PRINTS" id="PR00298">
    <property type="entry name" value="CHAPERONIN60"/>
</dbReference>
<gene>
    <name evidence="5" type="ORF">LEA_15913</name>
</gene>
<dbReference type="Gene3D" id="1.10.560.10">
    <property type="entry name" value="GroEL-like equatorial domain"/>
    <property type="match status" value="1"/>
</dbReference>
<evidence type="ECO:0000256" key="2">
    <source>
        <dbReference type="ARBA" id="ARBA00022741"/>
    </source>
</evidence>
<dbReference type="InterPro" id="IPR027409">
    <property type="entry name" value="GroEL-like_apical_dom_sf"/>
</dbReference>